<organism evidence="2 3">
    <name type="scientific">Alkalimonas mucilaginosa</name>
    <dbReference type="NCBI Taxonomy" id="3057676"/>
    <lineage>
        <taxon>Bacteria</taxon>
        <taxon>Pseudomonadati</taxon>
        <taxon>Pseudomonadota</taxon>
        <taxon>Gammaproteobacteria</taxon>
        <taxon>Alkalimonas</taxon>
    </lineage>
</organism>
<protein>
    <submittedName>
        <fullName evidence="2">Outer membrane beta-barrel protein</fullName>
    </submittedName>
</protein>
<name>A0ABU7JFM8_9GAMM</name>
<dbReference type="Proteomes" id="UP001339167">
    <property type="component" value="Unassembled WGS sequence"/>
</dbReference>
<dbReference type="RefSeq" id="WP_330087824.1">
    <property type="nucleotide sequence ID" value="NZ_JAUGZK010000006.1"/>
</dbReference>
<evidence type="ECO:0000256" key="1">
    <source>
        <dbReference type="SAM" id="SignalP"/>
    </source>
</evidence>
<feature type="signal peptide" evidence="1">
    <location>
        <begin position="1"/>
        <end position="23"/>
    </location>
</feature>
<dbReference type="InterPro" id="IPR018759">
    <property type="entry name" value="BBP2_2"/>
</dbReference>
<accession>A0ABU7JFM8</accession>
<evidence type="ECO:0000313" key="3">
    <source>
        <dbReference type="Proteomes" id="UP001339167"/>
    </source>
</evidence>
<dbReference type="Pfam" id="PF10082">
    <property type="entry name" value="BBP2_2"/>
    <property type="match status" value="1"/>
</dbReference>
<gene>
    <name evidence="2" type="ORF">QWF21_09550</name>
</gene>
<feature type="chain" id="PRO_5047299244" evidence="1">
    <location>
        <begin position="24"/>
        <end position="398"/>
    </location>
</feature>
<evidence type="ECO:0000313" key="2">
    <source>
        <dbReference type="EMBL" id="MEE2024493.1"/>
    </source>
</evidence>
<dbReference type="SUPFAM" id="SSF56935">
    <property type="entry name" value="Porins"/>
    <property type="match status" value="1"/>
</dbReference>
<keyword evidence="1" id="KW-0732">Signal</keyword>
<sequence length="398" mass="45446">MKSNFFRLSMVSALVSTAFTVVADDRAGAIPTASGIDIVPELTWELKHDNNVANTRTDKVSSFVSELTPSVAMVLTDGVNEYSLASAFRLGDYFQSRQDNFFDAGFRADAKMEFTDRHRIRLQGNTIFGHEQRGQGVSDSLGFEVDEPGRFEEYEIKGHYEFGARSTPARLRLSAGYLDKGYTNLREFSQFRDFDRRTVGATFFFSTLASTDLVAEVMRNDINYKVVDIDRGSRDNKDISYRVGLDWEITALTSGELRIGQQRKTFDNPLREDFKGLSWNLSVTYEPLSYSRFTLETGRRATDPMTAADYVKDSTYGGNWQHDWNSDLKTNVRVRYVNSDFVGVTQRNKFWNYGADVNYRLSYWLTVFAGFDIADRDSTVERFIYDKRVISLGLRVGI</sequence>
<proteinExistence type="predicted"/>
<comment type="caution">
    <text evidence="2">The sequence shown here is derived from an EMBL/GenBank/DDBJ whole genome shotgun (WGS) entry which is preliminary data.</text>
</comment>
<keyword evidence="3" id="KW-1185">Reference proteome</keyword>
<reference evidence="2 3" key="1">
    <citation type="submission" date="2023-06" db="EMBL/GenBank/DDBJ databases">
        <title>Alkalimonas sp., MEB004 an alkaliphilic bacterium isolated from Lonar Lake, India.</title>
        <authorList>
            <person name="Joshi A."/>
            <person name="Thite S."/>
        </authorList>
    </citation>
    <scope>NUCLEOTIDE SEQUENCE [LARGE SCALE GENOMIC DNA]</scope>
    <source>
        <strain evidence="2 3">MEB004</strain>
    </source>
</reference>
<dbReference type="EMBL" id="JAUGZK010000006">
    <property type="protein sequence ID" value="MEE2024493.1"/>
    <property type="molecule type" value="Genomic_DNA"/>
</dbReference>